<dbReference type="RefSeq" id="WP_255045782.1">
    <property type="nucleotide sequence ID" value="NZ_CP101415.1"/>
</dbReference>
<dbReference type="InterPro" id="IPR013783">
    <property type="entry name" value="Ig-like_fold"/>
</dbReference>
<dbReference type="Pfam" id="PF02922">
    <property type="entry name" value="CBM_48"/>
    <property type="match status" value="1"/>
</dbReference>
<dbReference type="InterPro" id="IPR006047">
    <property type="entry name" value="GH13_cat_dom"/>
</dbReference>
<dbReference type="Proteomes" id="UP001216384">
    <property type="component" value="Unassembled WGS sequence"/>
</dbReference>
<sequence>MDRQTSNINDYQEFDNRYANTQIQLGLIYEDNKIKVSLWQPLANKVELIIFDHNEDKDPCKTFLMSKKDHVWSIEIDQSYDQKFYQFRITHQDNSITYCLDPYAYSIGKFNWEQKEDKVAKAAFVDIHSPKSGNKPRDLISSLNNSTDPLIYELHIRDFSSLLDQSQFKSRLGTFKTAINKGIFPYLEDLAITHLQLLPIHATYTVNDYDTKIYLKGQATKWSTNYNWGYDPHNYFSINGIYIDNLDDPYQRINEFKEFVDQAHKHNIGIILDVVYNHMMTNSIFNNILDGYYYRNDAKTFPVSYPPLADNRLMVRKLIIDSLVYFVKEFNVDGFRFDLSCFLTKQTLDEIREELRKIKPNIVLHGEAWQFSDLDYKDSYIKGITTNNIKFAYFNDSIRDAIKGSDHSNDPGLIIKNNKTLFDKYLVSIVGGIKDYIFDSQYNSSHTDYDQYANDIGINLAYSHCHDGMTLWDKINVSSKGLSFDERIQRYRQGLMLSILTVSRQLILGGSELLQSKPNDISGMDDDRAQVSYYDDYFNEQPDKNSYHSNSYKTSDYVNGIKWDHLNDPKVFSDVYLFTKQLNKFRNNTKYFRYATNQEVIQNLKFDLIDPDQGIIIFKVFDQDKNIVVIHNFGEQNYEYKFNPEDVILSSRTKITKGVINAHSTFVLGEYNENN</sequence>
<dbReference type="PANTHER" id="PTHR43002">
    <property type="entry name" value="GLYCOGEN DEBRANCHING ENZYME"/>
    <property type="match status" value="1"/>
</dbReference>
<protein>
    <submittedName>
        <fullName evidence="3">Alpha-amylase</fullName>
    </submittedName>
</protein>
<dbReference type="InterPro" id="IPR004193">
    <property type="entry name" value="Glyco_hydro_13_N"/>
</dbReference>
<proteinExistence type="inferred from homology"/>
<evidence type="ECO:0000313" key="3">
    <source>
        <dbReference type="EMBL" id="MDC4183735.1"/>
    </source>
</evidence>
<dbReference type="AlphaFoldDB" id="A0AAW6HPM4"/>
<accession>A0AAW6HPM4</accession>
<dbReference type="SUPFAM" id="SSF81296">
    <property type="entry name" value="E set domains"/>
    <property type="match status" value="1"/>
</dbReference>
<dbReference type="GO" id="GO:0005975">
    <property type="term" value="P:carbohydrate metabolic process"/>
    <property type="evidence" value="ECO:0007669"/>
    <property type="project" value="InterPro"/>
</dbReference>
<gene>
    <name evidence="3" type="ORF">LNO71_03755</name>
</gene>
<dbReference type="Gene3D" id="2.60.40.10">
    <property type="entry name" value="Immunoglobulins"/>
    <property type="match status" value="1"/>
</dbReference>
<dbReference type="SMART" id="SM00642">
    <property type="entry name" value="Aamy"/>
    <property type="match status" value="1"/>
</dbReference>
<feature type="domain" description="Glycosyl hydrolase family 13 catalytic" evidence="2">
    <location>
        <begin position="168"/>
        <end position="528"/>
    </location>
</feature>
<reference evidence="3" key="1">
    <citation type="submission" date="2021-11" db="EMBL/GenBank/DDBJ databases">
        <title>Description of Mycoplasma bradburyaesp. nov.from sea birds: a tribute to a great mycoplasmologist.</title>
        <authorList>
            <person name="Ramirez A.S."/>
            <person name="Poveda C."/>
            <person name="Suarez-Perez A."/>
            <person name="Rosales R.S."/>
            <person name="Dijkman R."/>
            <person name="Feberwee A."/>
            <person name="Spergser J."/>
            <person name="Szostak M.P."/>
            <person name="Ressel L."/>
            <person name="Calabuig P."/>
            <person name="Catania S."/>
            <person name="Gobbo F."/>
            <person name="Timofte D."/>
            <person name="Poveda J.B."/>
        </authorList>
    </citation>
    <scope>NUCLEOTIDE SEQUENCE</scope>
    <source>
        <strain evidence="3">T264</strain>
    </source>
</reference>
<name>A0AAW6HPM4_9MOLU</name>
<dbReference type="InterPro" id="IPR014756">
    <property type="entry name" value="Ig_E-set"/>
</dbReference>
<dbReference type="InterPro" id="IPR017853">
    <property type="entry name" value="GH"/>
</dbReference>
<dbReference type="CDD" id="cd11341">
    <property type="entry name" value="AmyAc_Pullulanase_LD-like"/>
    <property type="match status" value="1"/>
</dbReference>
<dbReference type="GO" id="GO:0004553">
    <property type="term" value="F:hydrolase activity, hydrolyzing O-glycosyl compounds"/>
    <property type="evidence" value="ECO:0007669"/>
    <property type="project" value="InterPro"/>
</dbReference>
<evidence type="ECO:0000256" key="1">
    <source>
        <dbReference type="ARBA" id="ARBA00008061"/>
    </source>
</evidence>
<dbReference type="EMBL" id="JAJHZP010000018">
    <property type="protein sequence ID" value="MDC4183735.1"/>
    <property type="molecule type" value="Genomic_DNA"/>
</dbReference>
<organism evidence="3 4">
    <name type="scientific">Mycoplasma bradburyae</name>
    <dbReference type="NCBI Taxonomy" id="2963128"/>
    <lineage>
        <taxon>Bacteria</taxon>
        <taxon>Bacillati</taxon>
        <taxon>Mycoplasmatota</taxon>
        <taxon>Mollicutes</taxon>
        <taxon>Mycoplasmataceae</taxon>
        <taxon>Mycoplasma</taxon>
    </lineage>
</organism>
<evidence type="ECO:0000259" key="2">
    <source>
        <dbReference type="SMART" id="SM00642"/>
    </source>
</evidence>
<evidence type="ECO:0000313" key="4">
    <source>
        <dbReference type="Proteomes" id="UP001216384"/>
    </source>
</evidence>
<comment type="similarity">
    <text evidence="1">Belongs to the glycosyl hydrolase 13 family.</text>
</comment>
<dbReference type="SUPFAM" id="SSF51445">
    <property type="entry name" value="(Trans)glycosidases"/>
    <property type="match status" value="1"/>
</dbReference>
<dbReference type="CDD" id="cd02860">
    <property type="entry name" value="E_set_Pullulanase"/>
    <property type="match status" value="1"/>
</dbReference>
<comment type="caution">
    <text evidence="3">The sequence shown here is derived from an EMBL/GenBank/DDBJ whole genome shotgun (WGS) entry which is preliminary data.</text>
</comment>
<dbReference type="Gene3D" id="3.20.20.80">
    <property type="entry name" value="Glycosidases"/>
    <property type="match status" value="1"/>
</dbReference>